<comment type="caution">
    <text evidence="2">The sequence shown here is derived from an EMBL/GenBank/DDBJ whole genome shotgun (WGS) entry which is preliminary data.</text>
</comment>
<reference evidence="2" key="1">
    <citation type="submission" date="2020-05" db="EMBL/GenBank/DDBJ databases">
        <title>WGS assembly of Panicum virgatum.</title>
        <authorList>
            <person name="Lovell J.T."/>
            <person name="Jenkins J."/>
            <person name="Shu S."/>
            <person name="Juenger T.E."/>
            <person name="Schmutz J."/>
        </authorList>
    </citation>
    <scope>NUCLEOTIDE SEQUENCE</scope>
    <source>
        <strain evidence="2">AP13</strain>
    </source>
</reference>
<proteinExistence type="predicted"/>
<sequence>MEAGVPPPRCWELCPSFASPYGGQQHCGMMKGRRRWRRGTEGQPEAASTMSWSPPQLLPSSSSTAGGGSREGGRRQTEAARWREAEESRGGPRLYGGVRPRRVGEEEGTARRGLEPAAVAVFGREAPRREAAGGAAVKPRC</sequence>
<name>A0A8T0RD87_PANVG</name>
<feature type="region of interest" description="Disordered" evidence="1">
    <location>
        <begin position="22"/>
        <end position="111"/>
    </location>
</feature>
<gene>
    <name evidence="2" type="ORF">PVAP13_6KG167806</name>
</gene>
<dbReference type="EMBL" id="CM029047">
    <property type="protein sequence ID" value="KAG2582813.1"/>
    <property type="molecule type" value="Genomic_DNA"/>
</dbReference>
<evidence type="ECO:0000313" key="2">
    <source>
        <dbReference type="EMBL" id="KAG2582813.1"/>
    </source>
</evidence>
<keyword evidence="3" id="KW-1185">Reference proteome</keyword>
<evidence type="ECO:0000313" key="3">
    <source>
        <dbReference type="Proteomes" id="UP000823388"/>
    </source>
</evidence>
<dbReference type="AlphaFoldDB" id="A0A8T0RD87"/>
<dbReference type="Proteomes" id="UP000823388">
    <property type="component" value="Chromosome 6K"/>
</dbReference>
<evidence type="ECO:0000256" key="1">
    <source>
        <dbReference type="SAM" id="MobiDB-lite"/>
    </source>
</evidence>
<accession>A0A8T0RD87</accession>
<feature type="compositionally biased region" description="Low complexity" evidence="1">
    <location>
        <begin position="51"/>
        <end position="63"/>
    </location>
</feature>
<feature type="compositionally biased region" description="Basic and acidic residues" evidence="1">
    <location>
        <begin position="71"/>
        <end position="90"/>
    </location>
</feature>
<protein>
    <submittedName>
        <fullName evidence="2">Uncharacterized protein</fullName>
    </submittedName>
</protein>
<organism evidence="2 3">
    <name type="scientific">Panicum virgatum</name>
    <name type="common">Blackwell switchgrass</name>
    <dbReference type="NCBI Taxonomy" id="38727"/>
    <lineage>
        <taxon>Eukaryota</taxon>
        <taxon>Viridiplantae</taxon>
        <taxon>Streptophyta</taxon>
        <taxon>Embryophyta</taxon>
        <taxon>Tracheophyta</taxon>
        <taxon>Spermatophyta</taxon>
        <taxon>Magnoliopsida</taxon>
        <taxon>Liliopsida</taxon>
        <taxon>Poales</taxon>
        <taxon>Poaceae</taxon>
        <taxon>PACMAD clade</taxon>
        <taxon>Panicoideae</taxon>
        <taxon>Panicodae</taxon>
        <taxon>Paniceae</taxon>
        <taxon>Panicinae</taxon>
        <taxon>Panicum</taxon>
        <taxon>Panicum sect. Hiantes</taxon>
    </lineage>
</organism>
<feature type="compositionally biased region" description="Basic and acidic residues" evidence="1">
    <location>
        <begin position="102"/>
        <end position="111"/>
    </location>
</feature>